<sequence length="79" mass="8455">MADFIRRADAAAYLQERYGAYTKETLAKLAVVGGGPKFRLLGRFPVYTRDDLDAWAASRLSAPASSTAEAGSSRARTAA</sequence>
<evidence type="ECO:0000313" key="2">
    <source>
        <dbReference type="EMBL" id="OWK28964.1"/>
    </source>
</evidence>
<evidence type="ECO:0008006" key="4">
    <source>
        <dbReference type="Google" id="ProtNLM"/>
    </source>
</evidence>
<comment type="caution">
    <text evidence="2">The sequence shown here is derived from an EMBL/GenBank/DDBJ whole genome shotgun (WGS) entry which is preliminary data.</text>
</comment>
<evidence type="ECO:0000256" key="1">
    <source>
        <dbReference type="SAM" id="MobiDB-lite"/>
    </source>
</evidence>
<dbReference type="RefSeq" id="WP_088334189.1">
    <property type="nucleotide sequence ID" value="NZ_NBBJ01000004.1"/>
</dbReference>
<dbReference type="EMBL" id="NBBJ01000004">
    <property type="protein sequence ID" value="OWK28964.1"/>
    <property type="molecule type" value="Genomic_DNA"/>
</dbReference>
<name>A0A245ZGW0_9SPHN</name>
<dbReference type="OrthoDB" id="9806994at2"/>
<dbReference type="Proteomes" id="UP000197783">
    <property type="component" value="Unassembled WGS sequence"/>
</dbReference>
<feature type="region of interest" description="Disordered" evidence="1">
    <location>
        <begin position="59"/>
        <end position="79"/>
    </location>
</feature>
<keyword evidence="3" id="KW-1185">Reference proteome</keyword>
<organism evidence="2 3">
    <name type="scientific">Sphingomonas mucosissima</name>
    <dbReference type="NCBI Taxonomy" id="370959"/>
    <lineage>
        <taxon>Bacteria</taxon>
        <taxon>Pseudomonadati</taxon>
        <taxon>Pseudomonadota</taxon>
        <taxon>Alphaproteobacteria</taxon>
        <taxon>Sphingomonadales</taxon>
        <taxon>Sphingomonadaceae</taxon>
        <taxon>Sphingomonas</taxon>
    </lineage>
</organism>
<proteinExistence type="predicted"/>
<accession>A0A245ZGW0</accession>
<reference evidence="2 3" key="1">
    <citation type="submission" date="2017-03" db="EMBL/GenBank/DDBJ databases">
        <title>Genome sequence of Sphingomonas mucosissima DSM 17494.</title>
        <authorList>
            <person name="Poehlein A."/>
            <person name="Wuebbeler J.H."/>
            <person name="Steinbuechel A."/>
            <person name="Daniel R."/>
        </authorList>
    </citation>
    <scope>NUCLEOTIDE SEQUENCE [LARGE SCALE GENOMIC DNA]</scope>
    <source>
        <strain evidence="2 3">DSM 17494</strain>
    </source>
</reference>
<dbReference type="AlphaFoldDB" id="A0A245ZGW0"/>
<protein>
    <recommendedName>
        <fullName evidence="4">Helix-turn-helix domain protein</fullName>
    </recommendedName>
</protein>
<evidence type="ECO:0000313" key="3">
    <source>
        <dbReference type="Proteomes" id="UP000197783"/>
    </source>
</evidence>
<gene>
    <name evidence="2" type="ORF">SPMU_24900</name>
</gene>